<accession>A0A2N4TTV7</accession>
<reference evidence="1 2" key="1">
    <citation type="submission" date="2017-12" db="EMBL/GenBank/DDBJ databases">
        <title>Draft genome sequence of Ralstonia pickettii 52.</title>
        <authorList>
            <person name="Zheng B."/>
        </authorList>
    </citation>
    <scope>NUCLEOTIDE SEQUENCE [LARGE SCALE GENOMIC DNA]</scope>
    <source>
        <strain evidence="1 2">52</strain>
    </source>
</reference>
<gene>
    <name evidence="1" type="ORF">C0Q88_09070</name>
</gene>
<proteinExistence type="predicted"/>
<protein>
    <submittedName>
        <fullName evidence="1">Uncharacterized protein</fullName>
    </submittedName>
</protein>
<organism evidence="1 2">
    <name type="scientific">Ralstonia pickettii</name>
    <name type="common">Burkholderia pickettii</name>
    <dbReference type="NCBI Taxonomy" id="329"/>
    <lineage>
        <taxon>Bacteria</taxon>
        <taxon>Pseudomonadati</taxon>
        <taxon>Pseudomonadota</taxon>
        <taxon>Betaproteobacteria</taxon>
        <taxon>Burkholderiales</taxon>
        <taxon>Burkholderiaceae</taxon>
        <taxon>Ralstonia</taxon>
    </lineage>
</organism>
<evidence type="ECO:0000313" key="1">
    <source>
        <dbReference type="EMBL" id="PLC43081.1"/>
    </source>
</evidence>
<dbReference type="EMBL" id="PKQE01000002">
    <property type="protein sequence ID" value="PLC43081.1"/>
    <property type="molecule type" value="Genomic_DNA"/>
</dbReference>
<dbReference type="RefSeq" id="WP_102066091.1">
    <property type="nucleotide sequence ID" value="NZ_PKQE01000002.1"/>
</dbReference>
<dbReference type="OrthoDB" id="8927140at2"/>
<comment type="caution">
    <text evidence="1">The sequence shown here is derived from an EMBL/GenBank/DDBJ whole genome shotgun (WGS) entry which is preliminary data.</text>
</comment>
<dbReference type="Proteomes" id="UP000234456">
    <property type="component" value="Unassembled WGS sequence"/>
</dbReference>
<dbReference type="AlphaFoldDB" id="A0A2N4TTV7"/>
<sequence length="279" mass="31923">MTQAHLETIATAHTRYGAALEKDLFDRVAAVHAPHLPPARTEPPRDAQTAEELEGVIDYAVWNAAHDLFIVQLASAGLDRLFRDTPDFQLALSRQIGDDGFHAVASRERIRVLSGHDQIERITRDVRHHWDVLGDYPLTSQAAFLAWEFHYEHHILARLQVNRRTSRVLDVANRDFAENRIMPDEEVHRILITEWWHERLDAASDGEREQLVGEVLEADDRLQVLLGDYLRESWALNERAAGIDTRNYVPLYDAWRREILGVLLQRPADTLPALTSLAS</sequence>
<evidence type="ECO:0000313" key="2">
    <source>
        <dbReference type="Proteomes" id="UP000234456"/>
    </source>
</evidence>
<name>A0A2N4TTV7_RALPI</name>